<dbReference type="Pfam" id="PF10774">
    <property type="entry name" value="DUF4226"/>
    <property type="match status" value="1"/>
</dbReference>
<name>A0ABM9L886_9MYCO</name>
<dbReference type="Proteomes" id="UP001190465">
    <property type="component" value="Chromosome"/>
</dbReference>
<keyword evidence="2" id="KW-1185">Reference proteome</keyword>
<evidence type="ECO:0000313" key="2">
    <source>
        <dbReference type="Proteomes" id="UP001190465"/>
    </source>
</evidence>
<evidence type="ECO:0000313" key="1">
    <source>
        <dbReference type="EMBL" id="CAJ1494467.1"/>
    </source>
</evidence>
<sequence length="121" mass="12734">MAEPGGKAASALDARQAALLARHNSVANADRALAAIVADAHQATVAARKRLDDIEAEVEALVSQQDEFALDTPAGMRAAHRLLATKLREIHTVVADAATDAAAKTAVLDELLTHYTAERTE</sequence>
<gene>
    <name evidence="1" type="ORF">MU0053_000052</name>
</gene>
<dbReference type="RefSeq" id="WP_308480441.1">
    <property type="nucleotide sequence ID" value="NZ_OY726397.1"/>
</dbReference>
<accession>A0ABM9L886</accession>
<organism evidence="1 2">
    <name type="scientific">[Mycobacterium] burgundiense</name>
    <dbReference type="NCBI Taxonomy" id="3064286"/>
    <lineage>
        <taxon>Bacteria</taxon>
        <taxon>Bacillati</taxon>
        <taxon>Actinomycetota</taxon>
        <taxon>Actinomycetes</taxon>
        <taxon>Mycobacteriales</taxon>
        <taxon>Mycobacteriaceae</taxon>
        <taxon>Mycolicibacterium</taxon>
    </lineage>
</organism>
<proteinExistence type="predicted"/>
<protein>
    <submittedName>
        <fullName evidence="1">DUF4226 domain-containing protein</fullName>
    </submittedName>
</protein>
<dbReference type="InterPro" id="IPR019710">
    <property type="entry name" value="DUF4226"/>
</dbReference>
<reference evidence="1 2" key="1">
    <citation type="submission" date="2023-08" db="EMBL/GenBank/DDBJ databases">
        <authorList>
            <person name="Folkvardsen B D."/>
            <person name="Norman A."/>
        </authorList>
    </citation>
    <scope>NUCLEOTIDE SEQUENCE [LARGE SCALE GENOMIC DNA]</scope>
    <source>
        <strain evidence="1 2">Mu0053</strain>
    </source>
</reference>
<dbReference type="EMBL" id="OY726397">
    <property type="protein sequence ID" value="CAJ1494467.1"/>
    <property type="molecule type" value="Genomic_DNA"/>
</dbReference>